<sequence>MSETTAPGVAGTEGPSETPAAPGGTGAVNVPPAPLLATLLPRGVAAVESLGDPDRPPYLFPEEEERIARAVSLRRREFATVRECARTALARLGGPRVPLLPGQRGAPSWPGGFVGAMTHCRGYRGAAVTRAGSFAGVGIDAEPNQPLREPGVLDMIALPEERAALPGLTARRPGVCWERLIFSAKESVYKVWFPLTGKWLDFEEARIAFDPEAGTFTATLLVPGPVVDGERLDAFTGRWLARSGLLITAITVARRAPAGS</sequence>
<evidence type="ECO:0000313" key="5">
    <source>
        <dbReference type="EMBL" id="MDT0305529.1"/>
    </source>
</evidence>
<dbReference type="PANTHER" id="PTHR38096">
    <property type="entry name" value="ENTEROBACTIN SYNTHASE COMPONENT D"/>
    <property type="match status" value="1"/>
</dbReference>
<dbReference type="EMBL" id="JAVREN010000001">
    <property type="protein sequence ID" value="MDT0305529.1"/>
    <property type="molecule type" value="Genomic_DNA"/>
</dbReference>
<keyword evidence="1 5" id="KW-0808">Transferase</keyword>
<dbReference type="InterPro" id="IPR003542">
    <property type="entry name" value="Enbac_synth_compD-like"/>
</dbReference>
<evidence type="ECO:0000259" key="4">
    <source>
        <dbReference type="Pfam" id="PF17837"/>
    </source>
</evidence>
<dbReference type="InterPro" id="IPR008278">
    <property type="entry name" value="4-PPantetheinyl_Trfase_dom"/>
</dbReference>
<organism evidence="5 6">
    <name type="scientific">Streptomyces boetiae</name>
    <dbReference type="NCBI Taxonomy" id="3075541"/>
    <lineage>
        <taxon>Bacteria</taxon>
        <taxon>Bacillati</taxon>
        <taxon>Actinomycetota</taxon>
        <taxon>Actinomycetes</taxon>
        <taxon>Kitasatosporales</taxon>
        <taxon>Streptomycetaceae</taxon>
        <taxon>Streptomyces</taxon>
    </lineage>
</organism>
<proteinExistence type="predicted"/>
<dbReference type="RefSeq" id="WP_311628436.1">
    <property type="nucleotide sequence ID" value="NZ_JAVREN010000001.1"/>
</dbReference>
<reference evidence="6" key="1">
    <citation type="submission" date="2023-07" db="EMBL/GenBank/DDBJ databases">
        <title>30 novel species of actinomycetes from the DSMZ collection.</title>
        <authorList>
            <person name="Nouioui I."/>
        </authorList>
    </citation>
    <scope>NUCLEOTIDE SEQUENCE [LARGE SCALE GENOMIC DNA]</scope>
    <source>
        <strain evidence="6">DSM 44917</strain>
    </source>
</reference>
<dbReference type="PANTHER" id="PTHR38096:SF1">
    <property type="entry name" value="ENTEROBACTIN SYNTHASE COMPONENT D"/>
    <property type="match status" value="1"/>
</dbReference>
<dbReference type="PRINTS" id="PR01399">
    <property type="entry name" value="ENTSNTHTASED"/>
</dbReference>
<protein>
    <submittedName>
        <fullName evidence="5">4'-phosphopantetheinyl transferase superfamily protein</fullName>
    </submittedName>
</protein>
<keyword evidence="6" id="KW-1185">Reference proteome</keyword>
<dbReference type="Pfam" id="PF17837">
    <property type="entry name" value="4PPT_N"/>
    <property type="match status" value="1"/>
</dbReference>
<dbReference type="InterPro" id="IPR037143">
    <property type="entry name" value="4-PPantetheinyl_Trfase_dom_sf"/>
</dbReference>
<dbReference type="Proteomes" id="UP001183388">
    <property type="component" value="Unassembled WGS sequence"/>
</dbReference>
<dbReference type="GO" id="GO:0016740">
    <property type="term" value="F:transferase activity"/>
    <property type="evidence" value="ECO:0007669"/>
    <property type="project" value="UniProtKB-KW"/>
</dbReference>
<feature type="region of interest" description="Disordered" evidence="2">
    <location>
        <begin position="1"/>
        <end position="29"/>
    </location>
</feature>
<comment type="caution">
    <text evidence="5">The sequence shown here is derived from an EMBL/GenBank/DDBJ whole genome shotgun (WGS) entry which is preliminary data.</text>
</comment>
<dbReference type="SUPFAM" id="SSF56214">
    <property type="entry name" value="4'-phosphopantetheinyl transferase"/>
    <property type="match status" value="1"/>
</dbReference>
<evidence type="ECO:0000256" key="2">
    <source>
        <dbReference type="SAM" id="MobiDB-lite"/>
    </source>
</evidence>
<name>A0ABU2L1U2_9ACTN</name>
<evidence type="ECO:0000313" key="6">
    <source>
        <dbReference type="Proteomes" id="UP001183388"/>
    </source>
</evidence>
<evidence type="ECO:0000259" key="3">
    <source>
        <dbReference type="Pfam" id="PF01648"/>
    </source>
</evidence>
<dbReference type="InterPro" id="IPR041354">
    <property type="entry name" value="4PPT_N"/>
</dbReference>
<dbReference type="Pfam" id="PF01648">
    <property type="entry name" value="ACPS"/>
    <property type="match status" value="1"/>
</dbReference>
<feature type="domain" description="4'-phosphopantetheinyl transferase" evidence="3">
    <location>
        <begin position="136"/>
        <end position="214"/>
    </location>
</feature>
<evidence type="ECO:0000256" key="1">
    <source>
        <dbReference type="ARBA" id="ARBA00022679"/>
    </source>
</evidence>
<feature type="domain" description="4'-phosphopantetheinyl transferase N-terminal" evidence="4">
    <location>
        <begin position="62"/>
        <end position="128"/>
    </location>
</feature>
<gene>
    <name evidence="5" type="ORF">RM780_00925</name>
</gene>
<accession>A0ABU2L1U2</accession>